<proteinExistence type="predicted"/>
<name>A0A0K0MK74_USTVR</name>
<sequence>MSSAIAPVLPTISALRRLEPCPGGQWAITEQSEDSYSLAYIMDGGNNAICYMMQPCTTEEDVHAHCGSLIYSCHDVQTMHSNGYSTQSNFDYRNVHLVLRQEKDKEPQTIVATDLSGIAIDPLIMDNTSPDENALGGGTDSQFEVNRLETTNIFDATQAVLNDQQMMDCIPAGMNWSVTESLVPQIDFMSQLPGCRATAIVDEENTMISELWDESFGRMEPHVNGDGVHSGWTLPLAST</sequence>
<reference evidence="2" key="1">
    <citation type="submission" date="2014-07" db="EMBL/GenBank/DDBJ databases">
        <title>A systematic study of Ichneumonosoma Meijere, Pelmatops Enderlein, Pseudopelmatops Shiraki and Soita Walker (Diptera: Tephritidae).</title>
        <authorList>
            <person name="Chen X.-L."/>
            <person name="Norrbom A."/>
            <person name="Zhu C.-D."/>
        </authorList>
    </citation>
    <scope>NUCLEOTIDE SEQUENCE</scope>
    <source>
        <strain evidence="1">UVas1-40</strain>
        <strain evidence="2">UVas2-23</strain>
    </source>
</reference>
<dbReference type="AlphaFoldDB" id="A0A0K0MK74"/>
<protein>
    <submittedName>
        <fullName evidence="2">Uncharacterized protein</fullName>
    </submittedName>
</protein>
<accession>A0A0K0MK74</accession>
<evidence type="ECO:0000313" key="2">
    <source>
        <dbReference type="EMBL" id="AKE48512.1"/>
    </source>
</evidence>
<dbReference type="EMBL" id="KM096574">
    <property type="protein sequence ID" value="AKE48509.1"/>
    <property type="molecule type" value="Genomic_DNA"/>
</dbReference>
<dbReference type="EMBL" id="KM096575">
    <property type="protein sequence ID" value="AKE48512.1"/>
    <property type="molecule type" value="Genomic_DNA"/>
</dbReference>
<evidence type="ECO:0000313" key="1">
    <source>
        <dbReference type="EMBL" id="AKE48509.1"/>
    </source>
</evidence>
<organism evidence="2">
    <name type="scientific">Ustilaginoidea virens</name>
    <name type="common">Rice false smut fungus</name>
    <name type="synonym">Villosiclava virens</name>
    <dbReference type="NCBI Taxonomy" id="1159556"/>
    <lineage>
        <taxon>Eukaryota</taxon>
        <taxon>Fungi</taxon>
        <taxon>Dikarya</taxon>
        <taxon>Ascomycota</taxon>
        <taxon>Pezizomycotina</taxon>
        <taxon>Sordariomycetes</taxon>
        <taxon>Hypocreomycetidae</taxon>
        <taxon>Hypocreales</taxon>
        <taxon>Clavicipitaceae</taxon>
        <taxon>Ustilaginoidea</taxon>
    </lineage>
</organism>